<evidence type="ECO:0000256" key="2">
    <source>
        <dbReference type="ARBA" id="ARBA00005712"/>
    </source>
</evidence>
<keyword evidence="15" id="KW-1185">Reference proteome</keyword>
<comment type="similarity">
    <text evidence="2 9 10">Belongs to the ATPase epsilon chain family.</text>
</comment>
<keyword evidence="4 9" id="KW-1003">Cell membrane</keyword>
<name>A0A4Y7RX95_9FIRM</name>
<dbReference type="NCBIfam" id="NF009980">
    <property type="entry name" value="PRK13446.1"/>
    <property type="match status" value="1"/>
</dbReference>
<dbReference type="AlphaFoldDB" id="A0A4Y7RX95"/>
<feature type="domain" description="ATP synthase epsilon subunit C-terminal" evidence="12">
    <location>
        <begin position="88"/>
        <end position="132"/>
    </location>
</feature>
<dbReference type="Pfam" id="PF00401">
    <property type="entry name" value="ATP-synt_DE"/>
    <property type="match status" value="1"/>
</dbReference>
<evidence type="ECO:0000256" key="1">
    <source>
        <dbReference type="ARBA" id="ARBA00004202"/>
    </source>
</evidence>
<evidence type="ECO:0000256" key="10">
    <source>
        <dbReference type="RuleBase" id="RU003656"/>
    </source>
</evidence>
<dbReference type="NCBIfam" id="TIGR01216">
    <property type="entry name" value="ATP_synt_epsi"/>
    <property type="match status" value="1"/>
</dbReference>
<keyword evidence="11" id="KW-0175">Coiled coil</keyword>
<dbReference type="SUPFAM" id="SSF46604">
    <property type="entry name" value="Epsilon subunit of F1F0-ATP synthase C-terminal domain"/>
    <property type="match status" value="1"/>
</dbReference>
<evidence type="ECO:0000256" key="8">
    <source>
        <dbReference type="ARBA" id="ARBA00023310"/>
    </source>
</evidence>
<evidence type="ECO:0000259" key="12">
    <source>
        <dbReference type="Pfam" id="PF00401"/>
    </source>
</evidence>
<comment type="function">
    <text evidence="9">Produces ATP from ADP in the presence of a proton gradient across the membrane.</text>
</comment>
<keyword evidence="9" id="KW-0375">Hydrogen ion transport</keyword>
<keyword evidence="8 9" id="KW-0066">ATP synthesis</keyword>
<dbReference type="GO" id="GO:0005524">
    <property type="term" value="F:ATP binding"/>
    <property type="evidence" value="ECO:0007669"/>
    <property type="project" value="UniProtKB-UniRule"/>
</dbReference>
<evidence type="ECO:0000256" key="3">
    <source>
        <dbReference type="ARBA" id="ARBA00022448"/>
    </source>
</evidence>
<evidence type="ECO:0000256" key="4">
    <source>
        <dbReference type="ARBA" id="ARBA00022475"/>
    </source>
</evidence>
<evidence type="ECO:0000256" key="9">
    <source>
        <dbReference type="HAMAP-Rule" id="MF_00530"/>
    </source>
</evidence>
<dbReference type="PANTHER" id="PTHR13822:SF10">
    <property type="entry name" value="ATP SYNTHASE EPSILON CHAIN, CHLOROPLASTIC"/>
    <property type="match status" value="1"/>
</dbReference>
<evidence type="ECO:0000256" key="7">
    <source>
        <dbReference type="ARBA" id="ARBA00023196"/>
    </source>
</evidence>
<reference evidence="14 15" key="1">
    <citation type="journal article" date="2018" name="Environ. Microbiol.">
        <title>Novel energy conservation strategies and behaviour of Pelotomaculum schinkii driving syntrophic propionate catabolism.</title>
        <authorList>
            <person name="Hidalgo-Ahumada C.A.P."/>
            <person name="Nobu M.K."/>
            <person name="Narihiro T."/>
            <person name="Tamaki H."/>
            <person name="Liu W.T."/>
            <person name="Kamagata Y."/>
            <person name="Stams A.J.M."/>
            <person name="Imachi H."/>
            <person name="Sousa D.Z."/>
        </authorList>
    </citation>
    <scope>NUCLEOTIDE SEQUENCE [LARGE SCALE GENOMIC DNA]</scope>
    <source>
        <strain evidence="14 15">MGP</strain>
    </source>
</reference>
<protein>
    <recommendedName>
        <fullName evidence="9">ATP synthase epsilon chain</fullName>
    </recommendedName>
    <alternativeName>
        <fullName evidence="9">ATP synthase F1 sector epsilon subunit</fullName>
    </alternativeName>
    <alternativeName>
        <fullName evidence="9">F-ATPase epsilon subunit</fullName>
    </alternativeName>
</protein>
<dbReference type="InterPro" id="IPR020547">
    <property type="entry name" value="ATP_synth_F1_esu_C"/>
</dbReference>
<evidence type="ECO:0000313" key="14">
    <source>
        <dbReference type="EMBL" id="TEB13625.1"/>
    </source>
</evidence>
<dbReference type="RefSeq" id="WP_134211942.1">
    <property type="nucleotide sequence ID" value="NZ_QFFZ01000001.1"/>
</dbReference>
<dbReference type="InterPro" id="IPR036794">
    <property type="entry name" value="ATP_F1_dsu/esu_C_sf"/>
</dbReference>
<dbReference type="SUPFAM" id="SSF51344">
    <property type="entry name" value="Epsilon subunit of F1F0-ATP synthase N-terminal domain"/>
    <property type="match status" value="1"/>
</dbReference>
<comment type="caution">
    <text evidence="14">The sequence shown here is derived from an EMBL/GenBank/DDBJ whole genome shotgun (WGS) entry which is preliminary data.</text>
</comment>
<dbReference type="CDD" id="cd12152">
    <property type="entry name" value="F1-ATPase_delta"/>
    <property type="match status" value="1"/>
</dbReference>
<dbReference type="HAMAP" id="MF_00530">
    <property type="entry name" value="ATP_synth_epsil_bac"/>
    <property type="match status" value="1"/>
</dbReference>
<dbReference type="PANTHER" id="PTHR13822">
    <property type="entry name" value="ATP SYNTHASE DELTA/EPSILON CHAIN"/>
    <property type="match status" value="1"/>
</dbReference>
<dbReference type="Proteomes" id="UP000297597">
    <property type="component" value="Unassembled WGS sequence"/>
</dbReference>
<keyword evidence="6 9" id="KW-0472">Membrane</keyword>
<dbReference type="InterPro" id="IPR001469">
    <property type="entry name" value="ATP_synth_F1_dsu/esu"/>
</dbReference>
<comment type="subcellular location">
    <subcellularLocation>
        <location evidence="1 9">Cell membrane</location>
        <topology evidence="1 9">Peripheral membrane protein</topology>
    </subcellularLocation>
</comment>
<sequence length="135" mass="14914">MSENKQRLEIVTPQRKVFSEEVDFLVAPGAEGELGILPNHAALITSLNIGIMRIEQDGKKFKVFVSGGFMEVRNSRVTVLATAAERTEEIDVARAEAARKRAEDRIAAKAPDLDLIRAELALQRALMRLKAASEK</sequence>
<evidence type="ECO:0000256" key="11">
    <source>
        <dbReference type="SAM" id="Coils"/>
    </source>
</evidence>
<dbReference type="GO" id="GO:0005886">
    <property type="term" value="C:plasma membrane"/>
    <property type="evidence" value="ECO:0007669"/>
    <property type="project" value="UniProtKB-SubCell"/>
</dbReference>
<gene>
    <name evidence="9 14" type="primary">atpC</name>
    <name evidence="14" type="ORF">Pmgp_00025</name>
</gene>
<dbReference type="GO" id="GO:0045259">
    <property type="term" value="C:proton-transporting ATP synthase complex"/>
    <property type="evidence" value="ECO:0007669"/>
    <property type="project" value="UniProtKB-KW"/>
</dbReference>
<dbReference type="OrthoDB" id="9804110at2"/>
<evidence type="ECO:0000256" key="5">
    <source>
        <dbReference type="ARBA" id="ARBA00023065"/>
    </source>
</evidence>
<dbReference type="Gene3D" id="1.20.5.440">
    <property type="entry name" value="ATP synthase delta/epsilon subunit, C-terminal domain"/>
    <property type="match status" value="1"/>
</dbReference>
<dbReference type="Gene3D" id="2.60.15.10">
    <property type="entry name" value="F0F1 ATP synthase delta/epsilon subunit, N-terminal"/>
    <property type="match status" value="1"/>
</dbReference>
<dbReference type="EMBL" id="QFFZ01000001">
    <property type="protein sequence ID" value="TEB13625.1"/>
    <property type="molecule type" value="Genomic_DNA"/>
</dbReference>
<feature type="domain" description="ATP synthase F1 complex delta/epsilon subunit N-terminal" evidence="13">
    <location>
        <begin position="7"/>
        <end position="84"/>
    </location>
</feature>
<evidence type="ECO:0000313" key="15">
    <source>
        <dbReference type="Proteomes" id="UP000297597"/>
    </source>
</evidence>
<evidence type="ECO:0000259" key="13">
    <source>
        <dbReference type="Pfam" id="PF02823"/>
    </source>
</evidence>
<comment type="subunit">
    <text evidence="9 10">F-type ATPases have 2 components, CF(1) - the catalytic core - and CF(0) - the membrane proton channel. CF(1) has five subunits: alpha(3), beta(3), gamma(1), delta(1), epsilon(1). CF(0) has three main subunits: a, b and c.</text>
</comment>
<dbReference type="GO" id="GO:0046933">
    <property type="term" value="F:proton-transporting ATP synthase activity, rotational mechanism"/>
    <property type="evidence" value="ECO:0007669"/>
    <property type="project" value="UniProtKB-UniRule"/>
</dbReference>
<keyword evidence="3 9" id="KW-0813">Transport</keyword>
<dbReference type="InterPro" id="IPR020546">
    <property type="entry name" value="ATP_synth_F1_dsu/esu_N"/>
</dbReference>
<keyword evidence="5 9" id="KW-0406">Ion transport</keyword>
<evidence type="ECO:0000256" key="6">
    <source>
        <dbReference type="ARBA" id="ARBA00023136"/>
    </source>
</evidence>
<dbReference type="NCBIfam" id="NF001846">
    <property type="entry name" value="PRK00571.1-3"/>
    <property type="match status" value="1"/>
</dbReference>
<feature type="coiled-coil region" evidence="11">
    <location>
        <begin position="85"/>
        <end position="135"/>
    </location>
</feature>
<organism evidence="14 15">
    <name type="scientific">Pelotomaculum propionicicum</name>
    <dbReference type="NCBI Taxonomy" id="258475"/>
    <lineage>
        <taxon>Bacteria</taxon>
        <taxon>Bacillati</taxon>
        <taxon>Bacillota</taxon>
        <taxon>Clostridia</taxon>
        <taxon>Eubacteriales</taxon>
        <taxon>Desulfotomaculaceae</taxon>
        <taxon>Pelotomaculum</taxon>
    </lineage>
</organism>
<proteinExistence type="inferred from homology"/>
<keyword evidence="7 9" id="KW-0139">CF(1)</keyword>
<dbReference type="Pfam" id="PF02823">
    <property type="entry name" value="ATP-synt_DE_N"/>
    <property type="match status" value="1"/>
</dbReference>
<accession>A0A4Y7RX95</accession>
<dbReference type="InterPro" id="IPR036771">
    <property type="entry name" value="ATPsynth_dsu/esu_N"/>
</dbReference>